<protein>
    <submittedName>
        <fullName evidence="1">Uncharacterized protein</fullName>
    </submittedName>
</protein>
<organism evidence="1 3">
    <name type="scientific">Rotaria magnacalcarata</name>
    <dbReference type="NCBI Taxonomy" id="392030"/>
    <lineage>
        <taxon>Eukaryota</taxon>
        <taxon>Metazoa</taxon>
        <taxon>Spiralia</taxon>
        <taxon>Gnathifera</taxon>
        <taxon>Rotifera</taxon>
        <taxon>Eurotatoria</taxon>
        <taxon>Bdelloidea</taxon>
        <taxon>Philodinida</taxon>
        <taxon>Philodinidae</taxon>
        <taxon>Rotaria</taxon>
    </lineage>
</organism>
<dbReference type="EMBL" id="CAJOBJ010007999">
    <property type="protein sequence ID" value="CAF4100495.1"/>
    <property type="molecule type" value="Genomic_DNA"/>
</dbReference>
<name>A0A8S2QI94_9BILA</name>
<accession>A0A8S2QI94</accession>
<gene>
    <name evidence="2" type="ORF">BYL167_LOCUS20870</name>
    <name evidence="1" type="ORF">GIL414_LOCUS17074</name>
</gene>
<comment type="caution">
    <text evidence="1">The sequence shown here is derived from an EMBL/GenBank/DDBJ whole genome shotgun (WGS) entry which is preliminary data.</text>
</comment>
<dbReference type="Proteomes" id="UP000681967">
    <property type="component" value="Unassembled WGS sequence"/>
</dbReference>
<reference evidence="1" key="1">
    <citation type="submission" date="2021-02" db="EMBL/GenBank/DDBJ databases">
        <authorList>
            <person name="Nowell W R."/>
        </authorList>
    </citation>
    <scope>NUCLEOTIDE SEQUENCE</scope>
</reference>
<sequence>MRVIVLPVCQVELHPHVLLKYDFQINSSSIKSPDVNKSNPSKNAHAQEFYLTPYCSLILSSGSIHTVCEIIKNSIVLRQLFNIQTEDEANLENKVT</sequence>
<evidence type="ECO:0000313" key="1">
    <source>
        <dbReference type="EMBL" id="CAF4100495.1"/>
    </source>
</evidence>
<evidence type="ECO:0000313" key="2">
    <source>
        <dbReference type="EMBL" id="CAF4137790.1"/>
    </source>
</evidence>
<proteinExistence type="predicted"/>
<dbReference type="AlphaFoldDB" id="A0A8S2QI94"/>
<dbReference type="EMBL" id="CAJOBH010009303">
    <property type="protein sequence ID" value="CAF4137790.1"/>
    <property type="molecule type" value="Genomic_DNA"/>
</dbReference>
<evidence type="ECO:0000313" key="3">
    <source>
        <dbReference type="Proteomes" id="UP000681720"/>
    </source>
</evidence>
<dbReference type="Proteomes" id="UP000681720">
    <property type="component" value="Unassembled WGS sequence"/>
</dbReference>